<keyword evidence="1" id="KW-0472">Membrane</keyword>
<organism evidence="2 3">
    <name type="scientific">Phaseolus coccineus</name>
    <name type="common">Scarlet runner bean</name>
    <name type="synonym">Phaseolus multiflorus</name>
    <dbReference type="NCBI Taxonomy" id="3886"/>
    <lineage>
        <taxon>Eukaryota</taxon>
        <taxon>Viridiplantae</taxon>
        <taxon>Streptophyta</taxon>
        <taxon>Embryophyta</taxon>
        <taxon>Tracheophyta</taxon>
        <taxon>Spermatophyta</taxon>
        <taxon>Magnoliopsida</taxon>
        <taxon>eudicotyledons</taxon>
        <taxon>Gunneridae</taxon>
        <taxon>Pentapetalae</taxon>
        <taxon>rosids</taxon>
        <taxon>fabids</taxon>
        <taxon>Fabales</taxon>
        <taxon>Fabaceae</taxon>
        <taxon>Papilionoideae</taxon>
        <taxon>50 kb inversion clade</taxon>
        <taxon>NPAAA clade</taxon>
        <taxon>indigoferoid/millettioid clade</taxon>
        <taxon>Phaseoleae</taxon>
        <taxon>Phaseolus</taxon>
    </lineage>
</organism>
<keyword evidence="1" id="KW-1133">Transmembrane helix</keyword>
<feature type="transmembrane region" description="Helical" evidence="1">
    <location>
        <begin position="16"/>
        <end position="34"/>
    </location>
</feature>
<keyword evidence="1" id="KW-0812">Transmembrane</keyword>
<evidence type="ECO:0000256" key="1">
    <source>
        <dbReference type="SAM" id="Phobius"/>
    </source>
</evidence>
<reference evidence="2 3" key="1">
    <citation type="submission" date="2024-01" db="EMBL/GenBank/DDBJ databases">
        <title>The genomes of 5 underutilized Papilionoideae crops provide insights into root nodulation and disease resistanc.</title>
        <authorList>
            <person name="Jiang F."/>
        </authorList>
    </citation>
    <scope>NUCLEOTIDE SEQUENCE [LARGE SCALE GENOMIC DNA]</scope>
    <source>
        <strain evidence="2">JINMINGXINNONG_FW02</strain>
        <tissue evidence="2">Leaves</tissue>
    </source>
</reference>
<proteinExistence type="predicted"/>
<keyword evidence="3" id="KW-1185">Reference proteome</keyword>
<dbReference type="Proteomes" id="UP001374584">
    <property type="component" value="Unassembled WGS sequence"/>
</dbReference>
<sequence length="66" mass="7656">MHYFGLKDSLHSPHCFLIRFSLLSVFAAISFSVYSRIRNTYPNIVVFEHASWPVQAKGASRREGRR</sequence>
<accession>A0AAN9M5E8</accession>
<comment type="caution">
    <text evidence="2">The sequence shown here is derived from an EMBL/GenBank/DDBJ whole genome shotgun (WGS) entry which is preliminary data.</text>
</comment>
<name>A0AAN9M5E8_PHACN</name>
<dbReference type="AlphaFoldDB" id="A0AAN9M5E8"/>
<gene>
    <name evidence="2" type="ORF">VNO80_23146</name>
</gene>
<protein>
    <submittedName>
        <fullName evidence="2">Uncharacterized protein</fullName>
    </submittedName>
</protein>
<evidence type="ECO:0000313" key="3">
    <source>
        <dbReference type="Proteomes" id="UP001374584"/>
    </source>
</evidence>
<dbReference type="EMBL" id="JAYMYR010000008">
    <property type="protein sequence ID" value="KAK7348585.1"/>
    <property type="molecule type" value="Genomic_DNA"/>
</dbReference>
<evidence type="ECO:0000313" key="2">
    <source>
        <dbReference type="EMBL" id="KAK7348585.1"/>
    </source>
</evidence>